<evidence type="ECO:0000259" key="6">
    <source>
        <dbReference type="Pfam" id="PF08281"/>
    </source>
</evidence>
<dbReference type="GO" id="GO:0003677">
    <property type="term" value="F:DNA binding"/>
    <property type="evidence" value="ECO:0007669"/>
    <property type="project" value="InterPro"/>
</dbReference>
<proteinExistence type="inferred from homology"/>
<name>A0A2S2DS37_9BACT</name>
<dbReference type="SUPFAM" id="SSF88946">
    <property type="entry name" value="Sigma2 domain of RNA polymerase sigma factors"/>
    <property type="match status" value="1"/>
</dbReference>
<evidence type="ECO:0000313" key="7">
    <source>
        <dbReference type="EMBL" id="AWL08204.1"/>
    </source>
</evidence>
<dbReference type="OrthoDB" id="941544at2"/>
<dbReference type="GO" id="GO:0016987">
    <property type="term" value="F:sigma factor activity"/>
    <property type="evidence" value="ECO:0007669"/>
    <property type="project" value="UniProtKB-KW"/>
</dbReference>
<feature type="domain" description="RNA polymerase sigma-70 region 2" evidence="5">
    <location>
        <begin position="30"/>
        <end position="95"/>
    </location>
</feature>
<dbReference type="InterPro" id="IPR013249">
    <property type="entry name" value="RNA_pol_sigma70_r4_t2"/>
</dbReference>
<dbReference type="PANTHER" id="PTHR43133">
    <property type="entry name" value="RNA POLYMERASE ECF-TYPE SIGMA FACTO"/>
    <property type="match status" value="1"/>
</dbReference>
<organism evidence="7 8">
    <name type="scientific">Aquirufa nivalisilvae</name>
    <dbReference type="NCBI Taxonomy" id="2516557"/>
    <lineage>
        <taxon>Bacteria</taxon>
        <taxon>Pseudomonadati</taxon>
        <taxon>Bacteroidota</taxon>
        <taxon>Cytophagia</taxon>
        <taxon>Cytophagales</taxon>
        <taxon>Flectobacillaceae</taxon>
        <taxon>Aquirufa</taxon>
    </lineage>
</organism>
<evidence type="ECO:0000256" key="4">
    <source>
        <dbReference type="ARBA" id="ARBA00023163"/>
    </source>
</evidence>
<gene>
    <name evidence="7" type="ORF">HME7025_00330</name>
</gene>
<evidence type="ECO:0000259" key="5">
    <source>
        <dbReference type="Pfam" id="PF04542"/>
    </source>
</evidence>
<dbReference type="InterPro" id="IPR007627">
    <property type="entry name" value="RNA_pol_sigma70_r2"/>
</dbReference>
<dbReference type="NCBIfam" id="TIGR02937">
    <property type="entry name" value="sigma70-ECF"/>
    <property type="match status" value="1"/>
</dbReference>
<dbReference type="EMBL" id="CP029346">
    <property type="protein sequence ID" value="AWL08204.1"/>
    <property type="molecule type" value="Genomic_DNA"/>
</dbReference>
<dbReference type="InterPro" id="IPR013325">
    <property type="entry name" value="RNA_pol_sigma_r2"/>
</dbReference>
<dbReference type="SUPFAM" id="SSF88659">
    <property type="entry name" value="Sigma3 and sigma4 domains of RNA polymerase sigma factors"/>
    <property type="match status" value="1"/>
</dbReference>
<evidence type="ECO:0000256" key="3">
    <source>
        <dbReference type="ARBA" id="ARBA00023082"/>
    </source>
</evidence>
<evidence type="ECO:0000256" key="1">
    <source>
        <dbReference type="ARBA" id="ARBA00010641"/>
    </source>
</evidence>
<dbReference type="PANTHER" id="PTHR43133:SF46">
    <property type="entry name" value="RNA POLYMERASE SIGMA-70 FACTOR ECF SUBFAMILY"/>
    <property type="match status" value="1"/>
</dbReference>
<dbReference type="Pfam" id="PF04542">
    <property type="entry name" value="Sigma70_r2"/>
    <property type="match status" value="1"/>
</dbReference>
<sequence>MSKTLLPFKSEQELIQACQKQDRRAQQIVYQVNAGKMMAVCKRYLGIGPDAEDALMEGFMKVFSKIDNFQGQGSFEGWIRKIMVNESLMKIRKTANRYDQDIDETYDVAHPEDALMHLGVEEIQNLILELPPGYRTIFNLYAIEGYSHVEIGDMLQISEGTSKSQLSRARQILQSKLKELQA</sequence>
<dbReference type="InterPro" id="IPR014284">
    <property type="entry name" value="RNA_pol_sigma-70_dom"/>
</dbReference>
<accession>A0A2S2DS37</accession>
<keyword evidence="8" id="KW-1185">Reference proteome</keyword>
<dbReference type="AlphaFoldDB" id="A0A2S2DS37"/>
<dbReference type="Pfam" id="PF08281">
    <property type="entry name" value="Sigma70_r4_2"/>
    <property type="match status" value="1"/>
</dbReference>
<keyword evidence="4" id="KW-0804">Transcription</keyword>
<feature type="domain" description="RNA polymerase sigma factor 70 region 4 type 2" evidence="6">
    <location>
        <begin position="121"/>
        <end position="171"/>
    </location>
</feature>
<dbReference type="CDD" id="cd06171">
    <property type="entry name" value="Sigma70_r4"/>
    <property type="match status" value="1"/>
</dbReference>
<dbReference type="InterPro" id="IPR013324">
    <property type="entry name" value="RNA_pol_sigma_r3/r4-like"/>
</dbReference>
<dbReference type="Gene3D" id="1.10.10.10">
    <property type="entry name" value="Winged helix-like DNA-binding domain superfamily/Winged helix DNA-binding domain"/>
    <property type="match status" value="1"/>
</dbReference>
<dbReference type="Gene3D" id="1.10.1740.10">
    <property type="match status" value="1"/>
</dbReference>
<evidence type="ECO:0000256" key="2">
    <source>
        <dbReference type="ARBA" id="ARBA00023015"/>
    </source>
</evidence>
<comment type="similarity">
    <text evidence="1">Belongs to the sigma-70 factor family. ECF subfamily.</text>
</comment>
<protein>
    <submittedName>
        <fullName evidence="7">ECF RNA polymerase sigma factor SigW</fullName>
    </submittedName>
</protein>
<dbReference type="GO" id="GO:0006352">
    <property type="term" value="P:DNA-templated transcription initiation"/>
    <property type="evidence" value="ECO:0007669"/>
    <property type="project" value="InterPro"/>
</dbReference>
<dbReference type="Proteomes" id="UP000245468">
    <property type="component" value="Chromosome"/>
</dbReference>
<dbReference type="InterPro" id="IPR036388">
    <property type="entry name" value="WH-like_DNA-bd_sf"/>
</dbReference>
<reference evidence="8" key="1">
    <citation type="submission" date="2018-05" db="EMBL/GenBank/DDBJ databases">
        <title>Pseudarcicella sp. HME7025 Genome sequencing and assembly.</title>
        <authorList>
            <person name="Kim H."/>
            <person name="Kang H."/>
            <person name="Joh K."/>
        </authorList>
    </citation>
    <scope>NUCLEOTIDE SEQUENCE [LARGE SCALE GENOMIC DNA]</scope>
    <source>
        <strain evidence="8">HME7025</strain>
    </source>
</reference>
<dbReference type="KEGG" id="psez:HME7025_00330"/>
<keyword evidence="3" id="KW-0731">Sigma factor</keyword>
<evidence type="ECO:0000313" key="8">
    <source>
        <dbReference type="Proteomes" id="UP000245468"/>
    </source>
</evidence>
<dbReference type="RefSeq" id="WP_109321968.1">
    <property type="nucleotide sequence ID" value="NZ_CP029346.1"/>
</dbReference>
<dbReference type="InterPro" id="IPR039425">
    <property type="entry name" value="RNA_pol_sigma-70-like"/>
</dbReference>
<keyword evidence="2" id="KW-0805">Transcription regulation</keyword>